<sequence>MHQTYSLPPPVVSGLQSPFISSYPIELQNIQPPGNRPSVDDSTRRKKAWKHEGYKEFSKWMASDDDFFIFRRYQSLNARTILYMEDRIGQIEDRLAQIHDENAHGDEKRRNNSFRWDMEFEPERDRLMCELTSLLHHYNQYIHTFSKIRARPRAEQRQVKNLLEFRKRGAIRAEEMEFIDNDHDLISINDHPSTPLGKMLAATRIIRLSRFMRAKPDTRVQSTSKYTHYASDEALSNLSTTSIIALGLCMLLGPIWWLEFVSGSKTRLGIITGFLAFFMGLMSLATVNRPFEVVAASAAYAAVLMVFMQVDKNSQGG</sequence>
<gene>
    <name evidence="3" type="ORF">B0J11DRAFT_530348</name>
</gene>
<dbReference type="PANTHER" id="PTHR34502">
    <property type="entry name" value="DUF6594 DOMAIN-CONTAINING PROTEIN-RELATED"/>
    <property type="match status" value="1"/>
</dbReference>
<keyword evidence="4" id="KW-1185">Reference proteome</keyword>
<dbReference type="EMBL" id="JAGMWT010000008">
    <property type="protein sequence ID" value="KAH7123970.1"/>
    <property type="molecule type" value="Genomic_DNA"/>
</dbReference>
<name>A0A9P9DQQ6_9PLEO</name>
<accession>A0A9P9DQQ6</accession>
<dbReference type="InterPro" id="IPR046529">
    <property type="entry name" value="DUF6594"/>
</dbReference>
<reference evidence="3" key="1">
    <citation type="journal article" date="2021" name="Nat. Commun.">
        <title>Genetic determinants of endophytism in the Arabidopsis root mycobiome.</title>
        <authorList>
            <person name="Mesny F."/>
            <person name="Miyauchi S."/>
            <person name="Thiergart T."/>
            <person name="Pickel B."/>
            <person name="Atanasova L."/>
            <person name="Karlsson M."/>
            <person name="Huettel B."/>
            <person name="Barry K.W."/>
            <person name="Haridas S."/>
            <person name="Chen C."/>
            <person name="Bauer D."/>
            <person name="Andreopoulos W."/>
            <person name="Pangilinan J."/>
            <person name="LaButti K."/>
            <person name="Riley R."/>
            <person name="Lipzen A."/>
            <person name="Clum A."/>
            <person name="Drula E."/>
            <person name="Henrissat B."/>
            <person name="Kohler A."/>
            <person name="Grigoriev I.V."/>
            <person name="Martin F.M."/>
            <person name="Hacquard S."/>
        </authorList>
    </citation>
    <scope>NUCLEOTIDE SEQUENCE</scope>
    <source>
        <strain evidence="3">MPI-CAGE-CH-0243</strain>
    </source>
</reference>
<dbReference type="AlphaFoldDB" id="A0A9P9DQQ6"/>
<feature type="domain" description="DUF6594" evidence="2">
    <location>
        <begin position="54"/>
        <end position="305"/>
    </location>
</feature>
<keyword evidence="1" id="KW-0812">Transmembrane</keyword>
<evidence type="ECO:0000259" key="2">
    <source>
        <dbReference type="Pfam" id="PF20237"/>
    </source>
</evidence>
<feature type="transmembrane region" description="Helical" evidence="1">
    <location>
        <begin position="293"/>
        <end position="310"/>
    </location>
</feature>
<feature type="transmembrane region" description="Helical" evidence="1">
    <location>
        <begin position="268"/>
        <end position="287"/>
    </location>
</feature>
<feature type="transmembrane region" description="Helical" evidence="1">
    <location>
        <begin position="243"/>
        <end position="261"/>
    </location>
</feature>
<keyword evidence="1" id="KW-1133">Transmembrane helix</keyword>
<dbReference type="OrthoDB" id="5416037at2759"/>
<comment type="caution">
    <text evidence="3">The sequence shown here is derived from an EMBL/GenBank/DDBJ whole genome shotgun (WGS) entry which is preliminary data.</text>
</comment>
<dbReference type="PANTHER" id="PTHR34502:SF4">
    <property type="entry name" value="DUF6594 DOMAIN-CONTAINING PROTEIN"/>
    <property type="match status" value="1"/>
</dbReference>
<evidence type="ECO:0000313" key="4">
    <source>
        <dbReference type="Proteomes" id="UP000700596"/>
    </source>
</evidence>
<proteinExistence type="predicted"/>
<dbReference type="Pfam" id="PF20237">
    <property type="entry name" value="DUF6594"/>
    <property type="match status" value="1"/>
</dbReference>
<organism evidence="3 4">
    <name type="scientific">Dendryphion nanum</name>
    <dbReference type="NCBI Taxonomy" id="256645"/>
    <lineage>
        <taxon>Eukaryota</taxon>
        <taxon>Fungi</taxon>
        <taxon>Dikarya</taxon>
        <taxon>Ascomycota</taxon>
        <taxon>Pezizomycotina</taxon>
        <taxon>Dothideomycetes</taxon>
        <taxon>Pleosporomycetidae</taxon>
        <taxon>Pleosporales</taxon>
        <taxon>Torulaceae</taxon>
        <taxon>Dendryphion</taxon>
    </lineage>
</organism>
<protein>
    <recommendedName>
        <fullName evidence="2">DUF6594 domain-containing protein</fullName>
    </recommendedName>
</protein>
<dbReference type="Proteomes" id="UP000700596">
    <property type="component" value="Unassembled WGS sequence"/>
</dbReference>
<evidence type="ECO:0000256" key="1">
    <source>
        <dbReference type="SAM" id="Phobius"/>
    </source>
</evidence>
<evidence type="ECO:0000313" key="3">
    <source>
        <dbReference type="EMBL" id="KAH7123970.1"/>
    </source>
</evidence>
<keyword evidence="1" id="KW-0472">Membrane</keyword>